<comment type="caution">
    <text evidence="2">The sequence shown here is derived from an EMBL/GenBank/DDBJ whole genome shotgun (WGS) entry which is preliminary data.</text>
</comment>
<accession>A0A1E3WB67</accession>
<dbReference type="AlphaFoldDB" id="A0A1E3WB67"/>
<evidence type="ECO:0000313" key="2">
    <source>
        <dbReference type="EMBL" id="ODS03049.1"/>
    </source>
</evidence>
<keyword evidence="1" id="KW-0732">Signal</keyword>
<reference evidence="2 3" key="1">
    <citation type="journal article" date="2016" name="Environ. Microbiol.">
        <title>New Methyloceanibacter diversity from North Sea sediments includes methanotroph containing solely the soluble methane monooxygenase.</title>
        <authorList>
            <person name="Vekeman B."/>
            <person name="Kerckhof F.M."/>
            <person name="Cremers G."/>
            <person name="de Vos P."/>
            <person name="Vandamme P."/>
            <person name="Boon N."/>
            <person name="Op den Camp H.J."/>
            <person name="Heylen K."/>
        </authorList>
    </citation>
    <scope>NUCLEOTIDE SEQUENCE [LARGE SCALE GENOMIC DNA]</scope>
    <source>
        <strain evidence="2 3">R-67177</strain>
    </source>
</reference>
<evidence type="ECO:0000256" key="1">
    <source>
        <dbReference type="ARBA" id="ARBA00022729"/>
    </source>
</evidence>
<dbReference type="NCBIfam" id="NF037995">
    <property type="entry name" value="TRAP_S1"/>
    <property type="match status" value="1"/>
</dbReference>
<dbReference type="CDD" id="cd13683">
    <property type="entry name" value="PBP2_TRAP_DctP6_7"/>
    <property type="match status" value="1"/>
</dbReference>
<dbReference type="GO" id="GO:0055085">
    <property type="term" value="P:transmembrane transport"/>
    <property type="evidence" value="ECO:0007669"/>
    <property type="project" value="InterPro"/>
</dbReference>
<protein>
    <submittedName>
        <fullName evidence="2">C4-dicarboxylate ABC transporter</fullName>
    </submittedName>
</protein>
<dbReference type="PROSITE" id="PS51318">
    <property type="entry name" value="TAT"/>
    <property type="match status" value="1"/>
</dbReference>
<dbReference type="Pfam" id="PF03480">
    <property type="entry name" value="DctP"/>
    <property type="match status" value="1"/>
</dbReference>
<evidence type="ECO:0000313" key="3">
    <source>
        <dbReference type="Proteomes" id="UP000095042"/>
    </source>
</evidence>
<dbReference type="InterPro" id="IPR018389">
    <property type="entry name" value="DctP_fam"/>
</dbReference>
<sequence>MTIRKNITKRDFIKNAGLTTAAAATATVASPYVIRAQGAPIKWRMQTYAGSALGEHVIKPSIEAFNKAANGEMVIELYYADQLVPQGELFRSVQKGTIDAAQSDDDSAAAPVDVKIFAAYFPFASRYSLDVPALWEWWGLRKIWEEAYGEVEGVTWLSTGAWDPCNFGTTKPIKSVADLKGLRVYMFPTGGQFMQQFGVVPVALPYEDVEVAIQTGELDGVCWCGITEMYTVGWADVLKYYLTNNISGAWAGSYFVNTERWNALPPHLQELFKLSIDNSHYYRAHWYWWGEAHYRTTGGKLELTSIPDAEWQTVADAAVKFWDEAAKISPRCAKVVEILRNYNETMAKAGPPYRCA</sequence>
<dbReference type="PANTHER" id="PTHR33376">
    <property type="match status" value="1"/>
</dbReference>
<name>A0A1E3WB67_9HYPH</name>
<keyword evidence="3" id="KW-1185">Reference proteome</keyword>
<dbReference type="Gene3D" id="3.40.190.170">
    <property type="entry name" value="Bacterial extracellular solute-binding protein, family 7"/>
    <property type="match status" value="1"/>
</dbReference>
<dbReference type="EMBL" id="LPWD01000179">
    <property type="protein sequence ID" value="ODS03049.1"/>
    <property type="molecule type" value="Genomic_DNA"/>
</dbReference>
<proteinExistence type="predicted"/>
<gene>
    <name evidence="2" type="ORF">AUC71_01175</name>
</gene>
<dbReference type="InterPro" id="IPR006311">
    <property type="entry name" value="TAT_signal"/>
</dbReference>
<dbReference type="RefSeq" id="WP_069623750.1">
    <property type="nucleotide sequence ID" value="NZ_LPWD01000179.1"/>
</dbReference>
<dbReference type="InterPro" id="IPR038404">
    <property type="entry name" value="TRAP_DctP_sf"/>
</dbReference>
<dbReference type="PANTHER" id="PTHR33376:SF5">
    <property type="entry name" value="EXTRACYTOPLASMIC SOLUTE RECEPTOR PROTEIN"/>
    <property type="match status" value="1"/>
</dbReference>
<dbReference type="Proteomes" id="UP000095042">
    <property type="component" value="Unassembled WGS sequence"/>
</dbReference>
<dbReference type="OrthoDB" id="6073716at2"/>
<organism evidence="2 3">
    <name type="scientific">Methyloceanibacter marginalis</name>
    <dbReference type="NCBI Taxonomy" id="1774971"/>
    <lineage>
        <taxon>Bacteria</taxon>
        <taxon>Pseudomonadati</taxon>
        <taxon>Pseudomonadota</taxon>
        <taxon>Alphaproteobacteria</taxon>
        <taxon>Hyphomicrobiales</taxon>
        <taxon>Hyphomicrobiaceae</taxon>
        <taxon>Methyloceanibacter</taxon>
    </lineage>
</organism>
<dbReference type="SUPFAM" id="SSF53850">
    <property type="entry name" value="Periplasmic binding protein-like II"/>
    <property type="match status" value="1"/>
</dbReference>